<gene>
    <name evidence="7" type="ORF">BSQ44_11850</name>
</gene>
<sequence>MLLAVARVAFGIFFLGSAILKMAAMDYMTGMLADAEFRTPLPFVLVAMIAQIAGGGALIVGRMVVPAAFGLIAYVAVVNYYLHPFWVLGGEEAAMQFQLFTKNLGIMAGLLAIAGTSGGKHDGISNA</sequence>
<evidence type="ECO:0000313" key="7">
    <source>
        <dbReference type="EMBL" id="APH71979.1"/>
    </source>
</evidence>
<proteinExistence type="predicted"/>
<keyword evidence="3 5" id="KW-1133">Transmembrane helix</keyword>
<evidence type="ECO:0000256" key="2">
    <source>
        <dbReference type="ARBA" id="ARBA00022692"/>
    </source>
</evidence>
<evidence type="ECO:0000313" key="8">
    <source>
        <dbReference type="Proteomes" id="UP000182840"/>
    </source>
</evidence>
<dbReference type="RefSeq" id="WP_072604325.1">
    <property type="nucleotide sequence ID" value="NZ_CP018171.1"/>
</dbReference>
<dbReference type="Proteomes" id="UP000182840">
    <property type="component" value="Chromosome"/>
</dbReference>
<protein>
    <recommendedName>
        <fullName evidence="6">PI-PLC Y-box domain-containing protein</fullName>
    </recommendedName>
</protein>
<dbReference type="GO" id="GO:0035556">
    <property type="term" value="P:intracellular signal transduction"/>
    <property type="evidence" value="ECO:0007669"/>
    <property type="project" value="InterPro"/>
</dbReference>
<keyword evidence="4 5" id="KW-0472">Membrane</keyword>
<dbReference type="EMBL" id="CP018171">
    <property type="protein sequence ID" value="APH71979.1"/>
    <property type="molecule type" value="Genomic_DNA"/>
</dbReference>
<accession>A0A1L3SRF0</accession>
<dbReference type="GO" id="GO:0004435">
    <property type="term" value="F:phosphatidylinositol-4,5-bisphosphate phospholipase C activity"/>
    <property type="evidence" value="ECO:0007669"/>
    <property type="project" value="InterPro"/>
</dbReference>
<dbReference type="InterPro" id="IPR001711">
    <property type="entry name" value="PLipase_C_Pinositol-sp_Y"/>
</dbReference>
<dbReference type="Pfam" id="PF07681">
    <property type="entry name" value="DoxX"/>
    <property type="match status" value="1"/>
</dbReference>
<organism evidence="7 8">
    <name type="scientific">Aquibium oceanicum</name>
    <dbReference type="NCBI Taxonomy" id="1670800"/>
    <lineage>
        <taxon>Bacteria</taxon>
        <taxon>Pseudomonadati</taxon>
        <taxon>Pseudomonadota</taxon>
        <taxon>Alphaproteobacteria</taxon>
        <taxon>Hyphomicrobiales</taxon>
        <taxon>Phyllobacteriaceae</taxon>
        <taxon>Aquibium</taxon>
    </lineage>
</organism>
<evidence type="ECO:0000259" key="6">
    <source>
        <dbReference type="PROSITE" id="PS50008"/>
    </source>
</evidence>
<name>A0A1L3SRF0_9HYPH</name>
<keyword evidence="2 5" id="KW-0812">Transmembrane</keyword>
<dbReference type="STRING" id="1670800.BSQ44_11850"/>
<dbReference type="OrthoDB" id="9810206at2"/>
<feature type="domain" description="PI-PLC Y-box" evidence="6">
    <location>
        <begin position="79"/>
        <end position="118"/>
    </location>
</feature>
<dbReference type="PROSITE" id="PS50008">
    <property type="entry name" value="PIPLC_Y_DOMAIN"/>
    <property type="match status" value="1"/>
</dbReference>
<keyword evidence="8" id="KW-1185">Reference proteome</keyword>
<feature type="transmembrane region" description="Helical" evidence="5">
    <location>
        <begin position="6"/>
        <end position="29"/>
    </location>
</feature>
<dbReference type="GO" id="GO:0016020">
    <property type="term" value="C:membrane"/>
    <property type="evidence" value="ECO:0007669"/>
    <property type="project" value="UniProtKB-SubCell"/>
</dbReference>
<dbReference type="AlphaFoldDB" id="A0A1L3SRF0"/>
<evidence type="ECO:0000256" key="5">
    <source>
        <dbReference type="SAM" id="Phobius"/>
    </source>
</evidence>
<evidence type="ECO:0000256" key="4">
    <source>
        <dbReference type="ARBA" id="ARBA00023136"/>
    </source>
</evidence>
<dbReference type="InterPro" id="IPR032808">
    <property type="entry name" value="DoxX"/>
</dbReference>
<evidence type="ECO:0000256" key="1">
    <source>
        <dbReference type="ARBA" id="ARBA00004141"/>
    </source>
</evidence>
<feature type="transmembrane region" description="Helical" evidence="5">
    <location>
        <begin position="41"/>
        <end position="61"/>
    </location>
</feature>
<reference evidence="8" key="1">
    <citation type="submission" date="2016-11" db="EMBL/GenBank/DDBJ databases">
        <title>Mesorhizobium oceanicum sp. nov., isolated from deep seawater in South China Sea.</title>
        <authorList>
            <person name="Fu G.-Y."/>
        </authorList>
    </citation>
    <scope>NUCLEOTIDE SEQUENCE [LARGE SCALE GENOMIC DNA]</scope>
    <source>
        <strain evidence="8">B7</strain>
    </source>
</reference>
<dbReference type="KEGG" id="meso:BSQ44_11850"/>
<feature type="transmembrane region" description="Helical" evidence="5">
    <location>
        <begin position="67"/>
        <end position="88"/>
    </location>
</feature>
<comment type="subcellular location">
    <subcellularLocation>
        <location evidence="1">Membrane</location>
        <topology evidence="1">Multi-pass membrane protein</topology>
    </subcellularLocation>
</comment>
<evidence type="ECO:0000256" key="3">
    <source>
        <dbReference type="ARBA" id="ARBA00022989"/>
    </source>
</evidence>
<dbReference type="GO" id="GO:0006629">
    <property type="term" value="P:lipid metabolic process"/>
    <property type="evidence" value="ECO:0007669"/>
    <property type="project" value="InterPro"/>
</dbReference>